<accession>A0A397HCX9</accession>
<sequence length="72" mass="7614">MVILSGNSIPRKEEEIFSCLPADVKKVNSLWKKANKERKSSSPPSVASSSLPLPSSSLSSSLPASSSVLGKR</sequence>
<gene>
    <name evidence="2" type="ORF">Glove_360g5</name>
</gene>
<dbReference type="AlphaFoldDB" id="A0A397HCX9"/>
<protein>
    <submittedName>
        <fullName evidence="2">Uncharacterized protein</fullName>
    </submittedName>
</protein>
<organism evidence="2 3">
    <name type="scientific">Diversispora epigaea</name>
    <dbReference type="NCBI Taxonomy" id="1348612"/>
    <lineage>
        <taxon>Eukaryota</taxon>
        <taxon>Fungi</taxon>
        <taxon>Fungi incertae sedis</taxon>
        <taxon>Mucoromycota</taxon>
        <taxon>Glomeromycotina</taxon>
        <taxon>Glomeromycetes</taxon>
        <taxon>Diversisporales</taxon>
        <taxon>Diversisporaceae</taxon>
        <taxon>Diversispora</taxon>
    </lineage>
</organism>
<evidence type="ECO:0000313" key="3">
    <source>
        <dbReference type="Proteomes" id="UP000266861"/>
    </source>
</evidence>
<evidence type="ECO:0000313" key="2">
    <source>
        <dbReference type="EMBL" id="RHZ59868.1"/>
    </source>
</evidence>
<feature type="region of interest" description="Disordered" evidence="1">
    <location>
        <begin position="34"/>
        <end position="72"/>
    </location>
</feature>
<evidence type="ECO:0000256" key="1">
    <source>
        <dbReference type="SAM" id="MobiDB-lite"/>
    </source>
</evidence>
<keyword evidence="3" id="KW-1185">Reference proteome</keyword>
<feature type="compositionally biased region" description="Low complexity" evidence="1">
    <location>
        <begin position="41"/>
        <end position="72"/>
    </location>
</feature>
<reference evidence="2 3" key="1">
    <citation type="submission" date="2018-08" db="EMBL/GenBank/DDBJ databases">
        <title>Genome and evolution of the arbuscular mycorrhizal fungus Diversispora epigaea (formerly Glomus versiforme) and its bacterial endosymbionts.</title>
        <authorList>
            <person name="Sun X."/>
            <person name="Fei Z."/>
            <person name="Harrison M."/>
        </authorList>
    </citation>
    <scope>NUCLEOTIDE SEQUENCE [LARGE SCALE GENOMIC DNA]</scope>
    <source>
        <strain evidence="2 3">IT104</strain>
    </source>
</reference>
<name>A0A397HCX9_9GLOM</name>
<dbReference type="EMBL" id="PQFF01000327">
    <property type="protein sequence ID" value="RHZ59868.1"/>
    <property type="molecule type" value="Genomic_DNA"/>
</dbReference>
<proteinExistence type="predicted"/>
<dbReference type="Proteomes" id="UP000266861">
    <property type="component" value="Unassembled WGS sequence"/>
</dbReference>
<comment type="caution">
    <text evidence="2">The sequence shown here is derived from an EMBL/GenBank/DDBJ whole genome shotgun (WGS) entry which is preliminary data.</text>
</comment>